<keyword evidence="3" id="KW-1185">Reference proteome</keyword>
<sequence>MNDLTVALAAHKAGNIEYAENLYLAYLLKKPNDINANQLLGVLYSSIRRYDDAIPLLKRALRHSPNQPFVLNNLALCYKNKQNFERAERFFQKAIQLKPDFKEAHKNYIATLSSQEVYDKALTFVDDALSHWPLELTFRLQQANIYRAMGRSSKAMKCFEKLFLENPHNTDIMHAYAVALRVNNKPREALALLLTLERSGLNAFELFHNMGNAHSDLGELQTAVHYYVRALALNCEYIESHQNLNEILWELKDQERFLSSYLSAFEKSESSSLRFSYVRTLIRIGDCSLALSFLESLNERFKLETTYFELLGMCYNGLGNKAQALVFYEKMAISDSVNVDQKLNFIRVLIESNKLSKAKLILEEILQADAKNKLAIAYLGTCLRLQADPLESELNDYCGMVKEYYIPVPDNVDTLEAFCTKICEYVRHLHTGQNQPLEQTLQGGTQTRGNLFSQDHPVVSDLLASIKSCLHDYALDTQPLISKSKYFEGLSSYQFVGSWSVKLNKDGYHSNHIHPLGTFSSVLYIKLPQKLECSNSKAGWLKLGAPNLDLQNELPPKHYVEPKVGKLVIFPSYMWHGTEKFSEDDERITIAFDVKNADFKHD</sequence>
<accession>K6ZX69</accession>
<evidence type="ECO:0000313" key="3">
    <source>
        <dbReference type="Proteomes" id="UP000006322"/>
    </source>
</evidence>
<dbReference type="InterPro" id="IPR011990">
    <property type="entry name" value="TPR-like_helical_dom_sf"/>
</dbReference>
<evidence type="ECO:0008006" key="4">
    <source>
        <dbReference type="Google" id="ProtNLM"/>
    </source>
</evidence>
<dbReference type="Proteomes" id="UP000006322">
    <property type="component" value="Unassembled WGS sequence"/>
</dbReference>
<reference evidence="3" key="1">
    <citation type="journal article" date="2014" name="Environ. Microbiol.">
        <title>Comparative genomics of the marine bacterial genus Glaciecola reveals the high degree of genomic diversity and genomic characteristic for cold adaptation.</title>
        <authorList>
            <person name="Qin Q.L."/>
            <person name="Xie B.B."/>
            <person name="Yu Y."/>
            <person name="Shu Y.L."/>
            <person name="Rong J.C."/>
            <person name="Zhang Y.J."/>
            <person name="Zhao D.L."/>
            <person name="Chen X.L."/>
            <person name="Zhang X.Y."/>
            <person name="Chen B."/>
            <person name="Zhou B.C."/>
            <person name="Zhang Y.Z."/>
        </authorList>
    </citation>
    <scope>NUCLEOTIDE SEQUENCE [LARGE SCALE GENOMIC DNA]</scope>
    <source>
        <strain evidence="3">LMG 21857</strain>
    </source>
</reference>
<dbReference type="RefSeq" id="WP_007105117.1">
    <property type="nucleotide sequence ID" value="NZ_BAER01000058.1"/>
</dbReference>
<keyword evidence="1" id="KW-0802">TPR repeat</keyword>
<dbReference type="Pfam" id="PF00515">
    <property type="entry name" value="TPR_1"/>
    <property type="match status" value="1"/>
</dbReference>
<proteinExistence type="predicted"/>
<dbReference type="SUPFAM" id="SSF48452">
    <property type="entry name" value="TPR-like"/>
    <property type="match status" value="2"/>
</dbReference>
<gene>
    <name evidence="2" type="ORF">GPLA_2433</name>
</gene>
<dbReference type="AlphaFoldDB" id="K6ZX69"/>
<dbReference type="SMART" id="SM00028">
    <property type="entry name" value="TPR"/>
    <property type="match status" value="5"/>
</dbReference>
<feature type="repeat" description="TPR" evidence="1">
    <location>
        <begin position="204"/>
        <end position="237"/>
    </location>
</feature>
<dbReference type="InterPro" id="IPR019734">
    <property type="entry name" value="TPR_rpt"/>
</dbReference>
<dbReference type="Pfam" id="PF13759">
    <property type="entry name" value="2OG-FeII_Oxy_5"/>
    <property type="match status" value="1"/>
</dbReference>
<dbReference type="EMBL" id="BAER01000058">
    <property type="protein sequence ID" value="GAC33338.1"/>
    <property type="molecule type" value="Genomic_DNA"/>
</dbReference>
<dbReference type="Pfam" id="PF13181">
    <property type="entry name" value="TPR_8"/>
    <property type="match status" value="1"/>
</dbReference>
<name>K6ZX69_9ALTE</name>
<evidence type="ECO:0000313" key="2">
    <source>
        <dbReference type="EMBL" id="GAC33338.1"/>
    </source>
</evidence>
<dbReference type="PROSITE" id="PS50005">
    <property type="entry name" value="TPR"/>
    <property type="match status" value="3"/>
</dbReference>
<feature type="repeat" description="TPR" evidence="1">
    <location>
        <begin position="68"/>
        <end position="101"/>
    </location>
</feature>
<organism evidence="2 3">
    <name type="scientific">Paraglaciecola polaris LMG 21857</name>
    <dbReference type="NCBI Taxonomy" id="1129793"/>
    <lineage>
        <taxon>Bacteria</taxon>
        <taxon>Pseudomonadati</taxon>
        <taxon>Pseudomonadota</taxon>
        <taxon>Gammaproteobacteria</taxon>
        <taxon>Alteromonadales</taxon>
        <taxon>Alteromonadaceae</taxon>
        <taxon>Paraglaciecola</taxon>
    </lineage>
</organism>
<dbReference type="STRING" id="1129793.GPLA_2433"/>
<dbReference type="PROSITE" id="PS50293">
    <property type="entry name" value="TPR_REGION"/>
    <property type="match status" value="1"/>
</dbReference>
<dbReference type="Gene3D" id="2.60.120.620">
    <property type="entry name" value="q2cbj1_9rhob like domain"/>
    <property type="match status" value="1"/>
</dbReference>
<evidence type="ECO:0000256" key="1">
    <source>
        <dbReference type="PROSITE-ProRule" id="PRU00339"/>
    </source>
</evidence>
<feature type="repeat" description="TPR" evidence="1">
    <location>
        <begin position="34"/>
        <end position="67"/>
    </location>
</feature>
<dbReference type="PANTHER" id="PTHR12558">
    <property type="entry name" value="CELL DIVISION CYCLE 16,23,27"/>
    <property type="match status" value="1"/>
</dbReference>
<dbReference type="Pfam" id="PF13374">
    <property type="entry name" value="TPR_10"/>
    <property type="match status" value="1"/>
</dbReference>
<comment type="caution">
    <text evidence="2">The sequence shown here is derived from an EMBL/GenBank/DDBJ whole genome shotgun (WGS) entry which is preliminary data.</text>
</comment>
<dbReference type="Pfam" id="PF13176">
    <property type="entry name" value="TPR_7"/>
    <property type="match status" value="1"/>
</dbReference>
<dbReference type="InterPro" id="IPR012668">
    <property type="entry name" value="CHP02466"/>
</dbReference>
<dbReference type="PANTHER" id="PTHR12558:SF47">
    <property type="entry name" value="LIPOPOLYSACCHARIDE ASSEMBLY PROTEIN B"/>
    <property type="match status" value="1"/>
</dbReference>
<protein>
    <recommendedName>
        <fullName evidence="4">TPR domain protein</fullName>
    </recommendedName>
</protein>
<dbReference type="Gene3D" id="1.25.40.10">
    <property type="entry name" value="Tetratricopeptide repeat domain"/>
    <property type="match status" value="3"/>
</dbReference>
<dbReference type="OrthoDB" id="549777at2"/>